<dbReference type="SUPFAM" id="SSF117018">
    <property type="entry name" value="ATP-dependent DNA ligase DNA-binding domain"/>
    <property type="match status" value="1"/>
</dbReference>
<proteinExistence type="inferred from homology"/>
<keyword evidence="3" id="KW-0235">DNA replication</keyword>
<evidence type="ECO:0000256" key="10">
    <source>
        <dbReference type="ARBA" id="ARBA00023204"/>
    </source>
</evidence>
<evidence type="ECO:0000313" key="16">
    <source>
        <dbReference type="EMBL" id="GAA2382822.1"/>
    </source>
</evidence>
<evidence type="ECO:0000256" key="6">
    <source>
        <dbReference type="ARBA" id="ARBA00022763"/>
    </source>
</evidence>
<dbReference type="SUPFAM" id="SSF50249">
    <property type="entry name" value="Nucleic acid-binding proteins"/>
    <property type="match status" value="1"/>
</dbReference>
<keyword evidence="9 13" id="KW-0233">DNA recombination</keyword>
<dbReference type="InterPro" id="IPR012310">
    <property type="entry name" value="DNA_ligase_ATP-dep_cent"/>
</dbReference>
<name>A0ABN3HLJ2_9ACTN</name>
<dbReference type="Gene3D" id="1.10.3260.10">
    <property type="entry name" value="DNA ligase, ATP-dependent, N-terminal domain"/>
    <property type="match status" value="1"/>
</dbReference>
<dbReference type="PROSITE" id="PS50160">
    <property type="entry name" value="DNA_LIGASE_A3"/>
    <property type="match status" value="1"/>
</dbReference>
<sequence length="510" mass="53485">MQTAADVTATRSRNAKTQRIADLLRALSADEIPAAVGLLLGRPRQGRLGVGRRAAHAARTEPAATPSLTVSDVDAAFTTLANTRGPGAVRTRAEALHALMSRATADEQDYLIRVLTAEMRTGALESVVTDAAAIAAGLPTAVVRRAAMLSGDLGTTVRQACAGSDLTAVGLTPGVPVSPMLASTAESASAAVAETGEASVEAKLDGARIQVHRVGGAVTVYTRSLADVTSRVPELAELVSEFPGGDLVLDGETLALDPSGAARPFQETMSRFGSGGGTALSAWFFDVLYARGESLIDSPLRRRRRVLAEIVGERMIRGIEVTGPSACHLAEDFFAAAVGTGDEGVVVKSLDSTYAAGRRGSHWIKVKPVHTFDLVVLAVEQGSGRRRGMLSNLHLGARDPAGRFGPPGGFVMVGKTFKGLTDELLRWQTAHFPTIAVDTAGHVTALRPETVVEIAIDGVQRSSRYPGGVALRFARVKRYRVGADAKPAAEADTIDALRDLLDSRASDAMR</sequence>
<dbReference type="InterPro" id="IPR000977">
    <property type="entry name" value="DNA_ligase_ATP-dep"/>
</dbReference>
<evidence type="ECO:0000256" key="2">
    <source>
        <dbReference type="ARBA" id="ARBA00022618"/>
    </source>
</evidence>
<evidence type="ECO:0000256" key="1">
    <source>
        <dbReference type="ARBA" id="ARBA00022598"/>
    </source>
</evidence>
<dbReference type="InterPro" id="IPR012308">
    <property type="entry name" value="DNA_ligase_ATP-dep_N"/>
</dbReference>
<accession>A0ABN3HLJ2</accession>
<keyword evidence="17" id="KW-1185">Reference proteome</keyword>
<dbReference type="EC" id="6.5.1.1" evidence="13"/>
<dbReference type="GO" id="GO:0016874">
    <property type="term" value="F:ligase activity"/>
    <property type="evidence" value="ECO:0007669"/>
    <property type="project" value="UniProtKB-KW"/>
</dbReference>
<comment type="similarity">
    <text evidence="14">Belongs to the ATP-dependent DNA ligase family.</text>
</comment>
<keyword evidence="4" id="KW-0479">Metal-binding</keyword>
<keyword evidence="2" id="KW-0132">Cell division</keyword>
<organism evidence="16 17">
    <name type="scientific">Gordonia cholesterolivorans</name>
    <dbReference type="NCBI Taxonomy" id="559625"/>
    <lineage>
        <taxon>Bacteria</taxon>
        <taxon>Bacillati</taxon>
        <taxon>Actinomycetota</taxon>
        <taxon>Actinomycetes</taxon>
        <taxon>Mycobacteriales</taxon>
        <taxon>Gordoniaceae</taxon>
        <taxon>Gordonia</taxon>
    </lineage>
</organism>
<dbReference type="Proteomes" id="UP001501170">
    <property type="component" value="Unassembled WGS sequence"/>
</dbReference>
<keyword evidence="1 13" id="KW-0436">Ligase</keyword>
<evidence type="ECO:0000256" key="8">
    <source>
        <dbReference type="ARBA" id="ARBA00022842"/>
    </source>
</evidence>
<dbReference type="Gene3D" id="3.30.470.30">
    <property type="entry name" value="DNA ligase/mRNA capping enzyme"/>
    <property type="match status" value="1"/>
</dbReference>
<dbReference type="PROSITE" id="PS00697">
    <property type="entry name" value="DNA_LIGASE_A1"/>
    <property type="match status" value="1"/>
</dbReference>
<dbReference type="PANTHER" id="PTHR45674:SF13">
    <property type="entry name" value="DNA LIGASE-RELATED"/>
    <property type="match status" value="1"/>
</dbReference>
<evidence type="ECO:0000256" key="13">
    <source>
        <dbReference type="RuleBase" id="RU000617"/>
    </source>
</evidence>
<keyword evidence="8" id="KW-0460">Magnesium</keyword>
<evidence type="ECO:0000256" key="14">
    <source>
        <dbReference type="RuleBase" id="RU004196"/>
    </source>
</evidence>
<dbReference type="InterPro" id="IPR016059">
    <property type="entry name" value="DNA_ligase_ATP-dep_CS"/>
</dbReference>
<gene>
    <name evidence="16" type="ORF">GCM10009855_23720</name>
</gene>
<dbReference type="PANTHER" id="PTHR45674">
    <property type="entry name" value="DNA LIGASE 1/3 FAMILY MEMBER"/>
    <property type="match status" value="1"/>
</dbReference>
<dbReference type="SUPFAM" id="SSF56091">
    <property type="entry name" value="DNA ligase/mRNA capping enzyme, catalytic domain"/>
    <property type="match status" value="1"/>
</dbReference>
<evidence type="ECO:0000256" key="12">
    <source>
        <dbReference type="ARBA" id="ARBA00034003"/>
    </source>
</evidence>
<dbReference type="Pfam" id="PF01068">
    <property type="entry name" value="DNA_ligase_A_M"/>
    <property type="match status" value="1"/>
</dbReference>
<reference evidence="17" key="1">
    <citation type="journal article" date="2019" name="Int. J. Syst. Evol. Microbiol.">
        <title>The Global Catalogue of Microorganisms (GCM) 10K type strain sequencing project: providing services to taxonomists for standard genome sequencing and annotation.</title>
        <authorList>
            <consortium name="The Broad Institute Genomics Platform"/>
            <consortium name="The Broad Institute Genome Sequencing Center for Infectious Disease"/>
            <person name="Wu L."/>
            <person name="Ma J."/>
        </authorList>
    </citation>
    <scope>NUCLEOTIDE SEQUENCE [LARGE SCALE GENOMIC DNA]</scope>
    <source>
        <strain evidence="17">JCM 16227</strain>
    </source>
</reference>
<keyword evidence="10 13" id="KW-0234">DNA repair</keyword>
<dbReference type="EMBL" id="BAAARB010000012">
    <property type="protein sequence ID" value="GAA2382822.1"/>
    <property type="molecule type" value="Genomic_DNA"/>
</dbReference>
<evidence type="ECO:0000256" key="4">
    <source>
        <dbReference type="ARBA" id="ARBA00022723"/>
    </source>
</evidence>
<dbReference type="NCBIfam" id="TIGR00574">
    <property type="entry name" value="dnl1"/>
    <property type="match status" value="1"/>
</dbReference>
<keyword evidence="6 13" id="KW-0227">DNA damage</keyword>
<dbReference type="Pfam" id="PF04679">
    <property type="entry name" value="DNA_ligase_A_C"/>
    <property type="match status" value="1"/>
</dbReference>
<protein>
    <recommendedName>
        <fullName evidence="13">DNA ligase</fullName>
        <ecNumber evidence="13">6.5.1.1</ecNumber>
    </recommendedName>
</protein>
<dbReference type="InterPro" id="IPR036599">
    <property type="entry name" value="DNA_ligase_N_sf"/>
</dbReference>
<evidence type="ECO:0000256" key="9">
    <source>
        <dbReference type="ARBA" id="ARBA00023172"/>
    </source>
</evidence>
<comment type="caution">
    <text evidence="16">The sequence shown here is derived from an EMBL/GenBank/DDBJ whole genome shotgun (WGS) entry which is preliminary data.</text>
</comment>
<keyword evidence="7 13" id="KW-0067">ATP-binding</keyword>
<evidence type="ECO:0000256" key="11">
    <source>
        <dbReference type="ARBA" id="ARBA00023306"/>
    </source>
</evidence>
<keyword evidence="5 13" id="KW-0547">Nucleotide-binding</keyword>
<feature type="domain" description="ATP-dependent DNA ligase family profile" evidence="15">
    <location>
        <begin position="283"/>
        <end position="399"/>
    </location>
</feature>
<keyword evidence="11" id="KW-0131">Cell cycle</keyword>
<dbReference type="InterPro" id="IPR012340">
    <property type="entry name" value="NA-bd_OB-fold"/>
</dbReference>
<evidence type="ECO:0000259" key="15">
    <source>
        <dbReference type="PROSITE" id="PS50160"/>
    </source>
</evidence>
<dbReference type="InterPro" id="IPR050191">
    <property type="entry name" value="ATP-dep_DNA_ligase"/>
</dbReference>
<evidence type="ECO:0000256" key="7">
    <source>
        <dbReference type="ARBA" id="ARBA00022840"/>
    </source>
</evidence>
<dbReference type="Gene3D" id="2.40.50.140">
    <property type="entry name" value="Nucleic acid-binding proteins"/>
    <property type="match status" value="1"/>
</dbReference>
<dbReference type="Pfam" id="PF04675">
    <property type="entry name" value="DNA_ligase_A_N"/>
    <property type="match status" value="1"/>
</dbReference>
<evidence type="ECO:0000313" key="17">
    <source>
        <dbReference type="Proteomes" id="UP001501170"/>
    </source>
</evidence>
<comment type="catalytic activity">
    <reaction evidence="12 13">
        <text>ATP + (deoxyribonucleotide)n-3'-hydroxyl + 5'-phospho-(deoxyribonucleotide)m = (deoxyribonucleotide)n+m + AMP + diphosphate.</text>
        <dbReference type="EC" id="6.5.1.1"/>
    </reaction>
</comment>
<dbReference type="InterPro" id="IPR012309">
    <property type="entry name" value="DNA_ligase_ATP-dep_C"/>
</dbReference>
<evidence type="ECO:0000256" key="5">
    <source>
        <dbReference type="ARBA" id="ARBA00022741"/>
    </source>
</evidence>
<evidence type="ECO:0000256" key="3">
    <source>
        <dbReference type="ARBA" id="ARBA00022705"/>
    </source>
</evidence>